<gene>
    <name evidence="1" type="ORF">SNEC2469_LOCUS34459</name>
</gene>
<dbReference type="OrthoDB" id="406592at2759"/>
<dbReference type="Proteomes" id="UP000601435">
    <property type="component" value="Unassembled WGS sequence"/>
</dbReference>
<protein>
    <submittedName>
        <fullName evidence="1">Uncharacterized protein</fullName>
    </submittedName>
</protein>
<evidence type="ECO:0000313" key="2">
    <source>
        <dbReference type="Proteomes" id="UP000601435"/>
    </source>
</evidence>
<name>A0A813CBU9_9DINO</name>
<dbReference type="AlphaFoldDB" id="A0A813CBU9"/>
<comment type="caution">
    <text evidence="1">The sequence shown here is derived from an EMBL/GenBank/DDBJ whole genome shotgun (WGS) entry which is preliminary data.</text>
</comment>
<evidence type="ECO:0000313" key="1">
    <source>
        <dbReference type="EMBL" id="CAE7941933.1"/>
    </source>
</evidence>
<proteinExistence type="predicted"/>
<organism evidence="1 2">
    <name type="scientific">Symbiodinium necroappetens</name>
    <dbReference type="NCBI Taxonomy" id="1628268"/>
    <lineage>
        <taxon>Eukaryota</taxon>
        <taxon>Sar</taxon>
        <taxon>Alveolata</taxon>
        <taxon>Dinophyceae</taxon>
        <taxon>Suessiales</taxon>
        <taxon>Symbiodiniaceae</taxon>
        <taxon>Symbiodinium</taxon>
    </lineage>
</organism>
<accession>A0A813CBU9</accession>
<dbReference type="EMBL" id="CAJNJA010095251">
    <property type="protein sequence ID" value="CAE7941933.1"/>
    <property type="molecule type" value="Genomic_DNA"/>
</dbReference>
<sequence>MIQDVPTIAEQGNPQAHRGQHLLPRLQDGSLRPQGPLLAVGLPRASRGVMHKNWAPLAGGAVHGALSMCVRPARLHATMVSVEAPKPDEFRFRCIPDTRVDHKEVFVTAVDIGFHTRNHDGRGPEQDFRLGGSAMIFVGAGTQISMAALD</sequence>
<reference evidence="1" key="1">
    <citation type="submission" date="2021-02" db="EMBL/GenBank/DDBJ databases">
        <authorList>
            <person name="Dougan E. K."/>
            <person name="Rhodes N."/>
            <person name="Thang M."/>
            <person name="Chan C."/>
        </authorList>
    </citation>
    <scope>NUCLEOTIDE SEQUENCE</scope>
</reference>
<keyword evidence="2" id="KW-1185">Reference proteome</keyword>